<gene>
    <name evidence="2" type="ORF">BKA55DRAFT_573961</name>
</gene>
<dbReference type="RefSeq" id="XP_046047692.1">
    <property type="nucleotide sequence ID" value="XM_046193257.1"/>
</dbReference>
<keyword evidence="1" id="KW-0812">Transmembrane</keyword>
<comment type="caution">
    <text evidence="2">The sequence shown here is derived from an EMBL/GenBank/DDBJ whole genome shotgun (WGS) entry which is preliminary data.</text>
</comment>
<keyword evidence="1" id="KW-0472">Membrane</keyword>
<keyword evidence="1" id="KW-1133">Transmembrane helix</keyword>
<accession>A0A9P9K955</accession>
<organism evidence="2 3">
    <name type="scientific">Fusarium redolens</name>
    <dbReference type="NCBI Taxonomy" id="48865"/>
    <lineage>
        <taxon>Eukaryota</taxon>
        <taxon>Fungi</taxon>
        <taxon>Dikarya</taxon>
        <taxon>Ascomycota</taxon>
        <taxon>Pezizomycotina</taxon>
        <taxon>Sordariomycetes</taxon>
        <taxon>Hypocreomycetidae</taxon>
        <taxon>Hypocreales</taxon>
        <taxon>Nectriaceae</taxon>
        <taxon>Fusarium</taxon>
        <taxon>Fusarium redolens species complex</taxon>
    </lineage>
</organism>
<dbReference type="EMBL" id="JAGMUX010000011">
    <property type="protein sequence ID" value="KAH7244469.1"/>
    <property type="molecule type" value="Genomic_DNA"/>
</dbReference>
<protein>
    <submittedName>
        <fullName evidence="2">Uncharacterized protein</fullName>
    </submittedName>
</protein>
<name>A0A9P9K955_FUSRE</name>
<proteinExistence type="predicted"/>
<feature type="transmembrane region" description="Helical" evidence="1">
    <location>
        <begin position="20"/>
        <end position="36"/>
    </location>
</feature>
<keyword evidence="3" id="KW-1185">Reference proteome</keyword>
<evidence type="ECO:0000313" key="2">
    <source>
        <dbReference type="EMBL" id="KAH7244469.1"/>
    </source>
</evidence>
<reference evidence="2" key="1">
    <citation type="journal article" date="2021" name="Nat. Commun.">
        <title>Genetic determinants of endophytism in the Arabidopsis root mycobiome.</title>
        <authorList>
            <person name="Mesny F."/>
            <person name="Miyauchi S."/>
            <person name="Thiergart T."/>
            <person name="Pickel B."/>
            <person name="Atanasova L."/>
            <person name="Karlsson M."/>
            <person name="Huettel B."/>
            <person name="Barry K.W."/>
            <person name="Haridas S."/>
            <person name="Chen C."/>
            <person name="Bauer D."/>
            <person name="Andreopoulos W."/>
            <person name="Pangilinan J."/>
            <person name="LaButti K."/>
            <person name="Riley R."/>
            <person name="Lipzen A."/>
            <person name="Clum A."/>
            <person name="Drula E."/>
            <person name="Henrissat B."/>
            <person name="Kohler A."/>
            <person name="Grigoriev I.V."/>
            <person name="Martin F.M."/>
            <person name="Hacquard S."/>
        </authorList>
    </citation>
    <scope>NUCLEOTIDE SEQUENCE</scope>
    <source>
        <strain evidence="2">MPI-CAGE-AT-0023</strain>
    </source>
</reference>
<dbReference type="GeneID" id="70223211"/>
<dbReference type="Proteomes" id="UP000720189">
    <property type="component" value="Unassembled WGS sequence"/>
</dbReference>
<dbReference type="AlphaFoldDB" id="A0A9P9K955"/>
<evidence type="ECO:0000256" key="1">
    <source>
        <dbReference type="SAM" id="Phobius"/>
    </source>
</evidence>
<feature type="transmembrane region" description="Helical" evidence="1">
    <location>
        <begin position="48"/>
        <end position="67"/>
    </location>
</feature>
<sequence>MAMSSFSLPDTSFLSTKDITLNLSIPCLAVWTALLLRKRCRGSPNLAANAFVVIATALLPILAANLYSFGTVESTSEATALRNSDFGRPVNRC</sequence>
<evidence type="ECO:0000313" key="3">
    <source>
        <dbReference type="Proteomes" id="UP000720189"/>
    </source>
</evidence>